<evidence type="ECO:0000313" key="4">
    <source>
        <dbReference type="Proteomes" id="UP001303373"/>
    </source>
</evidence>
<dbReference type="PANTHER" id="PTHR39405:SF1">
    <property type="entry name" value="DSC E3 UBIQUITIN LIGASE COMPLEX SUBUNIT 4"/>
    <property type="match status" value="1"/>
</dbReference>
<keyword evidence="4" id="KW-1185">Reference proteome</keyword>
<dbReference type="Pfam" id="PF08508">
    <property type="entry name" value="DUF1746"/>
    <property type="match status" value="1"/>
</dbReference>
<protein>
    <recommendedName>
        <fullName evidence="2">DUF1746 domain-containing protein</fullName>
    </recommendedName>
</protein>
<gene>
    <name evidence="3" type="ORF">R9X50_00515300</name>
</gene>
<reference evidence="3 4" key="1">
    <citation type="submission" date="2023-11" db="EMBL/GenBank/DDBJ databases">
        <title>An acidophilic fungus is an integral part of prey digestion in a carnivorous sundew plant.</title>
        <authorList>
            <person name="Tsai I.J."/>
        </authorList>
    </citation>
    <scope>NUCLEOTIDE SEQUENCE [LARGE SCALE GENOMIC DNA]</scope>
    <source>
        <strain evidence="3">169a</strain>
    </source>
</reference>
<dbReference type="AlphaFoldDB" id="A0AAQ3M938"/>
<name>A0AAQ3M938_9PEZI</name>
<dbReference type="GO" id="GO:0032933">
    <property type="term" value="P:SREBP signaling pathway"/>
    <property type="evidence" value="ECO:0007669"/>
    <property type="project" value="InterPro"/>
</dbReference>
<accession>A0AAQ3M938</accession>
<evidence type="ECO:0000313" key="3">
    <source>
        <dbReference type="EMBL" id="WPH02291.1"/>
    </source>
</evidence>
<feature type="compositionally biased region" description="Polar residues" evidence="1">
    <location>
        <begin position="240"/>
        <end position="255"/>
    </location>
</feature>
<dbReference type="GO" id="GO:0044695">
    <property type="term" value="C:Dsc E3 ubiquitin ligase complex"/>
    <property type="evidence" value="ECO:0007669"/>
    <property type="project" value="InterPro"/>
</dbReference>
<dbReference type="InterPro" id="IPR038967">
    <property type="entry name" value="Dsc4-like"/>
</dbReference>
<proteinExistence type="predicted"/>
<feature type="region of interest" description="Disordered" evidence="1">
    <location>
        <begin position="238"/>
        <end position="267"/>
    </location>
</feature>
<feature type="domain" description="DUF1746" evidence="2">
    <location>
        <begin position="64"/>
        <end position="177"/>
    </location>
</feature>
<evidence type="ECO:0000259" key="2">
    <source>
        <dbReference type="Pfam" id="PF08508"/>
    </source>
</evidence>
<dbReference type="PANTHER" id="PTHR39405">
    <property type="entry name" value="DSC E3 UBIQUITIN LIGASE COMPLEX SUBUNIT 4"/>
    <property type="match status" value="1"/>
</dbReference>
<organism evidence="3 4">
    <name type="scientific">Acrodontium crateriforme</name>
    <dbReference type="NCBI Taxonomy" id="150365"/>
    <lineage>
        <taxon>Eukaryota</taxon>
        <taxon>Fungi</taxon>
        <taxon>Dikarya</taxon>
        <taxon>Ascomycota</taxon>
        <taxon>Pezizomycotina</taxon>
        <taxon>Dothideomycetes</taxon>
        <taxon>Dothideomycetidae</taxon>
        <taxon>Mycosphaerellales</taxon>
        <taxon>Teratosphaeriaceae</taxon>
        <taxon>Acrodontium</taxon>
    </lineage>
</organism>
<dbReference type="InterPro" id="IPR013715">
    <property type="entry name" value="DUF1746"/>
</dbReference>
<dbReference type="Proteomes" id="UP001303373">
    <property type="component" value="Chromosome 8"/>
</dbReference>
<sequence>MNNDDPSSSIAGHNPAGPSSSTSDPNSMHSLIGRLDAILADRRKKNRQVFAKKRGELLGDLLWNLDVLVYAELSTVYYMDCSFVRFVLRAMVQFFFLTPKPAYFPETPAKRPYIGAILGTNILCIILHSINAAPSASEATRGYLHGSIAMDFIGQKGPSSKFHLLVLDLMIVVLQIVCLSAHLIHRKLKDGLAQNSTAGARVLGPSQDVDHEERGLLRANSDTPEAIELHALNPSGAAMNRQSTTHNATHNATSPHNDEDDMDENYLPRRTDDQISDAFNSGKIVLANLNPIQTIKDQYLAFQITSLQESRESNRRMRENLVGQLLRSRPSAGRVLGE</sequence>
<feature type="region of interest" description="Disordered" evidence="1">
    <location>
        <begin position="1"/>
        <end position="26"/>
    </location>
</feature>
<evidence type="ECO:0000256" key="1">
    <source>
        <dbReference type="SAM" id="MobiDB-lite"/>
    </source>
</evidence>
<dbReference type="GO" id="GO:0005783">
    <property type="term" value="C:endoplasmic reticulum"/>
    <property type="evidence" value="ECO:0007669"/>
    <property type="project" value="TreeGrafter"/>
</dbReference>
<dbReference type="EMBL" id="CP138587">
    <property type="protein sequence ID" value="WPH02291.1"/>
    <property type="molecule type" value="Genomic_DNA"/>
</dbReference>